<dbReference type="PANTHER" id="PTHR34220">
    <property type="entry name" value="SENSOR HISTIDINE KINASE YPDA"/>
    <property type="match status" value="1"/>
</dbReference>
<keyword evidence="4" id="KW-1185">Reference proteome</keyword>
<evidence type="ECO:0000256" key="1">
    <source>
        <dbReference type="SAM" id="Phobius"/>
    </source>
</evidence>
<accession>A0ABR9WV65</accession>
<gene>
    <name evidence="3" type="ORF">IM755_12410</name>
</gene>
<dbReference type="InterPro" id="IPR011110">
    <property type="entry name" value="Reg_prop"/>
</dbReference>
<keyword evidence="3" id="KW-0808">Transferase</keyword>
<sequence>MKIILIFFTIVFLNLNSLFSQTYNSIKELNVESGLPSDVIYNVVQDNEGYIWIATENGVVKYNGTTYKIFQKKEGLPNNDIFKLDVDSKNRIWLTGFHKGLYYIENEIVKKVNNTDHLKGITFTFEKDGTPFFKTIYDKKSFCLNKKKELLNYYINKQYIIDYDKSNFLYVGFNPKQRKYFVLKNGKIKYAPKNHIYCKNIFHNKISFINHNPKLNPYFIKRELTDYISYFEKDTFLILNTSFFKKSFLNLENDSKYNIIKDNDNYFIYKNGIYNNYLSKKINDLKTLTKNLISIYIDTQENFWLVYNDNKLKFIPNDFDNIISYKLSDILGDNSGLIKHSVLSKNDEIFFITSNHILFKFNLKSNKIKILKKYKFKQPQKLILDENFLTVCFNDEIEYINLLTNEIKTKKIYNRNIEKIENDLYYVNMSRINKNENILFEKNNDLRFNTIFILHDKKIYTSNEDEVICYDEINNKQYENKKIRYTNIINGSKNFIFIGTNSEGLYLLNKTLNIKDRTLINENITSIEKDDLNQNFYIASNKAIYLFKIKKNKFELISTLNLKDVFINGKILEMKFKKDKLYVTSTKSIYIISNKIFLENKIIGKIDLDSISANGLNFKKNNTINFKRTQNNISINTSLFSFQNPSKFKKFYTVIKNGERSKWILFNENTITFRELSHGDYIIKFKLLSTDEKEIYNTNEIHFKIQPYYWETLLFKVLTIIAFALLIFITYRYYQRKSLRKYNLKLKLNTLELKALKAQMNPHFIFNSLNNFQSLYILEGEKSANQFLSKFSFFIRKTLDIVNKDTISLFDELEFIKTYIEIESLKNNIKIDLKINIDENLQINNLSIPVMIIQPIVENSIIHGLLPSKNEKEIVINIQKTEHKIEIIIEDNGIGFNQIKKQGNNNHKSYATKIIKDRIKILNILSKKDTYELTTEDINKQNTLKQGTRVKFVVPIVEII</sequence>
<evidence type="ECO:0000259" key="2">
    <source>
        <dbReference type="Pfam" id="PF06580"/>
    </source>
</evidence>
<feature type="domain" description="Signal transduction histidine kinase internal region" evidence="2">
    <location>
        <begin position="752"/>
        <end position="826"/>
    </location>
</feature>
<dbReference type="SUPFAM" id="SSF55874">
    <property type="entry name" value="ATPase domain of HSP90 chaperone/DNA topoisomerase II/histidine kinase"/>
    <property type="match status" value="1"/>
</dbReference>
<reference evidence="3 4" key="1">
    <citation type="submission" date="2020-10" db="EMBL/GenBank/DDBJ databases">
        <title>The genome sequence of Flavobacterium aquaticum 1Y8A.</title>
        <authorList>
            <person name="Liu Y."/>
        </authorList>
    </citation>
    <scope>NUCLEOTIDE SEQUENCE [LARGE SCALE GENOMIC DNA]</scope>
    <source>
        <strain evidence="3 4">1Y8A</strain>
    </source>
</reference>
<proteinExistence type="predicted"/>
<keyword evidence="1" id="KW-1133">Transmembrane helix</keyword>
<dbReference type="InterPro" id="IPR013783">
    <property type="entry name" value="Ig-like_fold"/>
</dbReference>
<dbReference type="InterPro" id="IPR010559">
    <property type="entry name" value="Sig_transdc_His_kin_internal"/>
</dbReference>
<dbReference type="InterPro" id="IPR015943">
    <property type="entry name" value="WD40/YVTN_repeat-like_dom_sf"/>
</dbReference>
<dbReference type="Gene3D" id="2.130.10.10">
    <property type="entry name" value="YVTN repeat-like/Quinoprotein amine dehydrogenase"/>
    <property type="match status" value="1"/>
</dbReference>
<dbReference type="Gene3D" id="3.30.565.10">
    <property type="entry name" value="Histidine kinase-like ATPase, C-terminal domain"/>
    <property type="match status" value="1"/>
</dbReference>
<keyword evidence="1" id="KW-0812">Transmembrane</keyword>
<feature type="transmembrane region" description="Helical" evidence="1">
    <location>
        <begin position="713"/>
        <end position="734"/>
    </location>
</feature>
<keyword evidence="1" id="KW-0472">Membrane</keyword>
<dbReference type="Proteomes" id="UP000656274">
    <property type="component" value="Unassembled WGS sequence"/>
</dbReference>
<dbReference type="SUPFAM" id="SSF50998">
    <property type="entry name" value="Quinoprotein alcohol dehydrogenase-like"/>
    <property type="match status" value="1"/>
</dbReference>
<dbReference type="PANTHER" id="PTHR34220:SF7">
    <property type="entry name" value="SENSOR HISTIDINE KINASE YPDA"/>
    <property type="match status" value="1"/>
</dbReference>
<dbReference type="SUPFAM" id="SSF63829">
    <property type="entry name" value="Calcium-dependent phosphotriesterase"/>
    <property type="match status" value="1"/>
</dbReference>
<protein>
    <submittedName>
        <fullName evidence="3">Histidine kinase</fullName>
    </submittedName>
</protein>
<comment type="caution">
    <text evidence="3">The sequence shown here is derived from an EMBL/GenBank/DDBJ whole genome shotgun (WGS) entry which is preliminary data.</text>
</comment>
<evidence type="ECO:0000313" key="4">
    <source>
        <dbReference type="Proteomes" id="UP000656274"/>
    </source>
</evidence>
<dbReference type="EMBL" id="JADFTZ010000007">
    <property type="protein sequence ID" value="MBE9577512.1"/>
    <property type="molecule type" value="Genomic_DNA"/>
</dbReference>
<organism evidence="3 4">
    <name type="scientific">Flavobacterium proteolyticum</name>
    <dbReference type="NCBI Taxonomy" id="2911683"/>
    <lineage>
        <taxon>Bacteria</taxon>
        <taxon>Pseudomonadati</taxon>
        <taxon>Bacteroidota</taxon>
        <taxon>Flavobacteriia</taxon>
        <taxon>Flavobacteriales</taxon>
        <taxon>Flavobacteriaceae</taxon>
        <taxon>Flavobacterium</taxon>
    </lineage>
</organism>
<dbReference type="InterPro" id="IPR011047">
    <property type="entry name" value="Quinoprotein_ADH-like_sf"/>
</dbReference>
<name>A0ABR9WV65_9FLAO</name>
<dbReference type="RefSeq" id="WP_194097354.1">
    <property type="nucleotide sequence ID" value="NZ_JADFTZ010000007.1"/>
</dbReference>
<dbReference type="GO" id="GO:0016301">
    <property type="term" value="F:kinase activity"/>
    <property type="evidence" value="ECO:0007669"/>
    <property type="project" value="UniProtKB-KW"/>
</dbReference>
<dbReference type="Gene3D" id="2.60.40.10">
    <property type="entry name" value="Immunoglobulins"/>
    <property type="match status" value="1"/>
</dbReference>
<dbReference type="Pfam" id="PF06580">
    <property type="entry name" value="His_kinase"/>
    <property type="match status" value="1"/>
</dbReference>
<evidence type="ECO:0000313" key="3">
    <source>
        <dbReference type="EMBL" id="MBE9577512.1"/>
    </source>
</evidence>
<dbReference type="InterPro" id="IPR050640">
    <property type="entry name" value="Bact_2-comp_sensor_kinase"/>
</dbReference>
<dbReference type="InterPro" id="IPR036890">
    <property type="entry name" value="HATPase_C_sf"/>
</dbReference>
<dbReference type="Pfam" id="PF07494">
    <property type="entry name" value="Reg_prop"/>
    <property type="match status" value="1"/>
</dbReference>
<keyword evidence="3" id="KW-0418">Kinase</keyword>